<feature type="signal peptide" evidence="1">
    <location>
        <begin position="1"/>
        <end position="19"/>
    </location>
</feature>
<feature type="chain" id="PRO_5021035065" evidence="1">
    <location>
        <begin position="20"/>
        <end position="55"/>
    </location>
</feature>
<keyword evidence="3" id="KW-1185">Reference proteome</keyword>
<dbReference type="Gramene" id="TKW00136">
    <property type="protein sequence ID" value="TKW00136"/>
    <property type="gene ID" value="SEVIR_8G089166v2"/>
</dbReference>
<organism evidence="2 3">
    <name type="scientific">Setaria viridis</name>
    <name type="common">Green bristlegrass</name>
    <name type="synonym">Setaria italica subsp. viridis</name>
    <dbReference type="NCBI Taxonomy" id="4556"/>
    <lineage>
        <taxon>Eukaryota</taxon>
        <taxon>Viridiplantae</taxon>
        <taxon>Streptophyta</taxon>
        <taxon>Embryophyta</taxon>
        <taxon>Tracheophyta</taxon>
        <taxon>Spermatophyta</taxon>
        <taxon>Magnoliopsida</taxon>
        <taxon>Liliopsida</taxon>
        <taxon>Poales</taxon>
        <taxon>Poaceae</taxon>
        <taxon>PACMAD clade</taxon>
        <taxon>Panicoideae</taxon>
        <taxon>Panicodae</taxon>
        <taxon>Paniceae</taxon>
        <taxon>Cenchrinae</taxon>
        <taxon>Setaria</taxon>
    </lineage>
</organism>
<evidence type="ECO:0000313" key="3">
    <source>
        <dbReference type="Proteomes" id="UP000298652"/>
    </source>
</evidence>
<dbReference type="AlphaFoldDB" id="A0A4V6D2V4"/>
<reference evidence="2" key="1">
    <citation type="submission" date="2019-03" db="EMBL/GenBank/DDBJ databases">
        <title>WGS assembly of Setaria viridis.</title>
        <authorList>
            <person name="Huang P."/>
            <person name="Jenkins J."/>
            <person name="Grimwood J."/>
            <person name="Barry K."/>
            <person name="Healey A."/>
            <person name="Mamidi S."/>
            <person name="Sreedasyam A."/>
            <person name="Shu S."/>
            <person name="Feldman M."/>
            <person name="Wu J."/>
            <person name="Yu Y."/>
            <person name="Chen C."/>
            <person name="Johnson J."/>
            <person name="Rokhsar D."/>
            <person name="Baxter I."/>
            <person name="Schmutz J."/>
            <person name="Brutnell T."/>
            <person name="Kellogg E."/>
        </authorList>
    </citation>
    <scope>NUCLEOTIDE SEQUENCE [LARGE SCALE GENOMIC DNA]</scope>
</reference>
<keyword evidence="1" id="KW-0732">Signal</keyword>
<accession>A0A4V6D2V4</accession>
<dbReference type="Proteomes" id="UP000298652">
    <property type="component" value="Chromosome 8"/>
</dbReference>
<sequence length="55" mass="5987">MHSTLMSLLYVLRRPLLLGLQSLGKKSGIHPSVSAVFAISRLQQLAELAAAIVRM</sequence>
<protein>
    <submittedName>
        <fullName evidence="2">Uncharacterized protein</fullName>
    </submittedName>
</protein>
<evidence type="ECO:0000256" key="1">
    <source>
        <dbReference type="SAM" id="SignalP"/>
    </source>
</evidence>
<gene>
    <name evidence="2" type="ORF">SEVIR_8G089166v2</name>
</gene>
<proteinExistence type="predicted"/>
<evidence type="ECO:0000313" key="2">
    <source>
        <dbReference type="EMBL" id="TKW00136.1"/>
    </source>
</evidence>
<name>A0A4V6D2V4_SETVI</name>
<dbReference type="EMBL" id="CM016559">
    <property type="protein sequence ID" value="TKW00136.1"/>
    <property type="molecule type" value="Genomic_DNA"/>
</dbReference>